<evidence type="ECO:0000313" key="7">
    <source>
        <dbReference type="Proteomes" id="UP000295192"/>
    </source>
</evidence>
<dbReference type="GO" id="GO:0016973">
    <property type="term" value="P:poly(A)+ mRNA export from nucleus"/>
    <property type="evidence" value="ECO:0007669"/>
    <property type="project" value="TreeGrafter"/>
</dbReference>
<dbReference type="GO" id="GO:0017056">
    <property type="term" value="F:structural constituent of nuclear pore"/>
    <property type="evidence" value="ECO:0007669"/>
    <property type="project" value="InterPro"/>
</dbReference>
<name>A0A484AW39_DRONA</name>
<dbReference type="OrthoDB" id="1918363at2759"/>
<dbReference type="PANTHER" id="PTHR11225">
    <property type="entry name" value="NUCLEAR PORE COMPLEX PROTEIN NUP93 NUCLEOPORIN NUP93 DEAD EYE PROTEIN"/>
    <property type="match status" value="1"/>
</dbReference>
<keyword evidence="7" id="KW-1185">Reference proteome</keyword>
<reference evidence="6 7" key="1">
    <citation type="journal article" date="2019" name="J. Hered.">
        <title>An Improved Genome Assembly for Drosophila navojoa, the Basal Species in the mojavensis Cluster.</title>
        <authorList>
            <person name="Vanderlinde T."/>
            <person name="Dupim E.G."/>
            <person name="Nazario-Yepiz N.O."/>
            <person name="Carvalho A.B."/>
        </authorList>
    </citation>
    <scope>NUCLEOTIDE SEQUENCE [LARGE SCALE GENOMIC DNA]</scope>
    <source>
        <strain evidence="6">Navoj_Jal97</strain>
        <tissue evidence="6">Whole organism</tissue>
    </source>
</reference>
<gene>
    <name evidence="6" type="ORF">AWZ03_013795</name>
</gene>
<keyword evidence="5" id="KW-0811">Translocation</keyword>
<keyword evidence="5" id="KW-0472">Membrane</keyword>
<dbReference type="OMA" id="RPHAVHM"/>
<comment type="similarity">
    <text evidence="2 5">Belongs to the nucleoporin interacting component (NIC) family.</text>
</comment>
<sequence length="842" mass="95987">MALNLNELLQQAQRLSNETQIDTEMPRVDRTLSQVLQATQELHERVTQAGTNDLQAHILLGSRGVDLPKLTQKLETLSASQSFEPINPIGDTDVEGYLKNERENAIIAVIEETNKNIFKSVERNKMRCVLAEWGEEKEHLLNALVGPNQNDFPEVHRHMVSTVLPQTAMPRSRLNRMEALYAQQITVYNEVHNQGSQRTNLLIQFSQMAKEHDTIMDSQSREMWSVLTYMANVTPLSHSAEPAKLRQNGSPLVQKALSYLEQCYKRYMNTVIQKNRLIAQRGGIPNIYNTVCSYVTIAFQSPHSLVGLLDISDGRPLWPHVYYSLRSGDLGAAVQFLKEGGVCPDLMKVLQAKHKLKQKHDQSRQLNESERPTAKLEGQLKLEYCNKLRVCPDPFKKAVYAIVLACDPNEPHQEVVRTIDDFLWMQLSVLNTAERVDYDLERLSYGDLQSLILEKYGEHYFNARQKAPLYFQVLVLTGQFEAALEFLARTDANRPHAVHMAIALNEQYMLATPNDIQKPLLSTDPTDPPPMRRLNLARLIIMYTKCFEQTDTVEALQYYYLLRNFKSSDGRNLMMSCICDMLVENCDDNMLLLIFGSPDPSDPWRYVGGILSQFSNLDFDKYILAGMVGDELAHRTKFEAAIRLYFIGGQVDKALRLLCSLLTQVVHQPAEKGSVREQLTVMAERMNESLSRRIADVDEPVMRTYRMLTELLKFFDYYHSGQSGLAIEVLNRNRIMPNNCAEVDECVNKLKLAGTELIKVLPDVLLAAMDLIYGQYLEMRAGANITSRSITPSDEMLGEHKEEMLSHLRQRAKALTNMAATLPYRIPSDTNNRLVQLEILMH</sequence>
<dbReference type="GO" id="GO:0005643">
    <property type="term" value="C:nuclear pore"/>
    <property type="evidence" value="ECO:0007669"/>
    <property type="project" value="UniProtKB-SubCell"/>
</dbReference>
<keyword evidence="5" id="KW-0653">Protein transport</keyword>
<evidence type="ECO:0000256" key="4">
    <source>
        <dbReference type="ARBA" id="ARBA00023242"/>
    </source>
</evidence>
<keyword evidence="3 5" id="KW-0906">Nuclear pore complex</keyword>
<comment type="caution">
    <text evidence="6">The sequence shown here is derived from an EMBL/GenBank/DDBJ whole genome shotgun (WGS) entry which is preliminary data.</text>
</comment>
<dbReference type="PANTHER" id="PTHR11225:SF4">
    <property type="entry name" value="NUCLEAR PORE COMPLEX PROTEIN NUP93"/>
    <property type="match status" value="1"/>
</dbReference>
<comment type="subcellular location">
    <subcellularLocation>
        <location evidence="1 5">Nucleus</location>
        <location evidence="1 5">Nuclear pore complex</location>
    </subcellularLocation>
</comment>
<dbReference type="InterPro" id="IPR007231">
    <property type="entry name" value="Nucleoporin_int_Nup93/Nic96"/>
</dbReference>
<dbReference type="KEGG" id="dnv:108656930"/>
<keyword evidence="5" id="KW-0509">mRNA transport</keyword>
<keyword evidence="5" id="KW-0813">Transport</keyword>
<protein>
    <recommendedName>
        <fullName evidence="5">Nuclear pore protein</fullName>
    </recommendedName>
</protein>
<dbReference type="AlphaFoldDB" id="A0A484AW39"/>
<evidence type="ECO:0000313" key="6">
    <source>
        <dbReference type="EMBL" id="TDG39785.1"/>
    </source>
</evidence>
<keyword evidence="4 5" id="KW-0539">Nucleus</keyword>
<dbReference type="GO" id="GO:0006606">
    <property type="term" value="P:protein import into nucleus"/>
    <property type="evidence" value="ECO:0007669"/>
    <property type="project" value="TreeGrafter"/>
</dbReference>
<evidence type="ECO:0000256" key="3">
    <source>
        <dbReference type="ARBA" id="ARBA00023132"/>
    </source>
</evidence>
<dbReference type="Pfam" id="PF04097">
    <property type="entry name" value="Nic96"/>
    <property type="match status" value="1"/>
</dbReference>
<dbReference type="Proteomes" id="UP000295192">
    <property type="component" value="Unassembled WGS sequence"/>
</dbReference>
<dbReference type="EMBL" id="LSRL02000815">
    <property type="protein sequence ID" value="TDG39785.1"/>
    <property type="molecule type" value="Genomic_DNA"/>
</dbReference>
<accession>A0A484AW39</accession>
<evidence type="ECO:0000256" key="2">
    <source>
        <dbReference type="ARBA" id="ARBA00010186"/>
    </source>
</evidence>
<evidence type="ECO:0000256" key="5">
    <source>
        <dbReference type="RuleBase" id="RU364035"/>
    </source>
</evidence>
<proteinExistence type="inferred from homology"/>
<organism evidence="6 7">
    <name type="scientific">Drosophila navojoa</name>
    <name type="common">Fruit fly</name>
    <dbReference type="NCBI Taxonomy" id="7232"/>
    <lineage>
        <taxon>Eukaryota</taxon>
        <taxon>Metazoa</taxon>
        <taxon>Ecdysozoa</taxon>
        <taxon>Arthropoda</taxon>
        <taxon>Hexapoda</taxon>
        <taxon>Insecta</taxon>
        <taxon>Pterygota</taxon>
        <taxon>Neoptera</taxon>
        <taxon>Endopterygota</taxon>
        <taxon>Diptera</taxon>
        <taxon>Brachycera</taxon>
        <taxon>Muscomorpha</taxon>
        <taxon>Ephydroidea</taxon>
        <taxon>Drosophilidae</taxon>
        <taxon>Drosophila</taxon>
    </lineage>
</organism>
<evidence type="ECO:0000256" key="1">
    <source>
        <dbReference type="ARBA" id="ARBA00004567"/>
    </source>
</evidence>
<dbReference type="STRING" id="7232.A0A484AW39"/>